<dbReference type="SUPFAM" id="SSF88723">
    <property type="entry name" value="PIN domain-like"/>
    <property type="match status" value="1"/>
</dbReference>
<dbReference type="eggNOG" id="COG1569">
    <property type="taxonomic scope" value="Bacteria"/>
</dbReference>
<feature type="domain" description="PIN" evidence="1">
    <location>
        <begin position="9"/>
        <end position="115"/>
    </location>
</feature>
<evidence type="ECO:0000259" key="1">
    <source>
        <dbReference type="Pfam" id="PF13470"/>
    </source>
</evidence>
<dbReference type="Pfam" id="PF26343">
    <property type="entry name" value="VapC50_C"/>
    <property type="match status" value="1"/>
</dbReference>
<proteinExistence type="predicted"/>
<dbReference type="HOGENOM" id="CLU_096418_0_1_4"/>
<sequence>MSMTSNFAVVYDACVLYPAPLRDLLMRLALTDLYRAKWTNQIHDEWVRNLLARRPELSADRLAGTRELMNRSVRDSLVFGYEHLIESIELPDPDDRHVVAAAIHSGSEAIITFNMKDFPEAALKEFNVEAIHPDDFVVDLFDLNAGKVLAAVADHRASLKNPPKSPSEYLTTLSAQGLTQTVLILTQYSLAI</sequence>
<dbReference type="EMBL" id="CU633751">
    <property type="protein sequence ID" value="CAP63773.1"/>
    <property type="molecule type" value="Genomic_DNA"/>
</dbReference>
<keyword evidence="3" id="KW-0614">Plasmid</keyword>
<evidence type="ECO:0000313" key="3">
    <source>
        <dbReference type="EMBL" id="CAP63773.1"/>
    </source>
</evidence>
<feature type="domain" description="VapC50 C-terminal" evidence="2">
    <location>
        <begin position="133"/>
        <end position="185"/>
    </location>
</feature>
<dbReference type="Proteomes" id="UP000001692">
    <property type="component" value="Plasmid pRALTA"/>
</dbReference>
<dbReference type="KEGG" id="cti:pRALTA_0073"/>
<keyword evidence="4" id="KW-1185">Reference proteome</keyword>
<dbReference type="InterPro" id="IPR029060">
    <property type="entry name" value="PIN-like_dom_sf"/>
</dbReference>
<organism evidence="3 4">
    <name type="scientific">Cupriavidus taiwanensis (strain DSM 17343 / BCRC 17206 / CCUG 44338 / CIP 107171 / LMG 19424 / R1)</name>
    <name type="common">Ralstonia taiwanensis (strain LMG 19424)</name>
    <dbReference type="NCBI Taxonomy" id="977880"/>
    <lineage>
        <taxon>Bacteria</taxon>
        <taxon>Pseudomonadati</taxon>
        <taxon>Pseudomonadota</taxon>
        <taxon>Betaproteobacteria</taxon>
        <taxon>Burkholderiales</taxon>
        <taxon>Burkholderiaceae</taxon>
        <taxon>Cupriavidus</taxon>
    </lineage>
</organism>
<evidence type="ECO:0000259" key="2">
    <source>
        <dbReference type="Pfam" id="PF26343"/>
    </source>
</evidence>
<dbReference type="InterPro" id="IPR002716">
    <property type="entry name" value="PIN_dom"/>
</dbReference>
<gene>
    <name evidence="3" type="ordered locus">pRALTA_0073</name>
</gene>
<protein>
    <submittedName>
        <fullName evidence="3">Uncharacterized protein</fullName>
    </submittedName>
</protein>
<geneLocation type="plasmid" evidence="3 4">
    <name>pRALTA</name>
</geneLocation>
<dbReference type="Pfam" id="PF13470">
    <property type="entry name" value="PIN_3"/>
    <property type="match status" value="1"/>
</dbReference>
<reference evidence="3 4" key="1">
    <citation type="journal article" date="2008" name="Genome Res.">
        <title>Genome sequence of the beta-rhizobium Cupriavidus taiwanensis and comparative genomics of rhizobia.</title>
        <authorList>
            <person name="Amadou C."/>
            <person name="Pascal G."/>
            <person name="Mangenot S."/>
            <person name="Glew M."/>
            <person name="Bontemps C."/>
            <person name="Capela D."/>
            <person name="Carrere S."/>
            <person name="Cruveiller S."/>
            <person name="Dossat C."/>
            <person name="Lajus A."/>
            <person name="Marchetti M."/>
            <person name="Poinsot V."/>
            <person name="Rouy Z."/>
            <person name="Servin B."/>
            <person name="Saad M."/>
            <person name="Schenowitz C."/>
            <person name="Barbe V."/>
            <person name="Batut J."/>
            <person name="Medigue C."/>
            <person name="Masson-Boivin C."/>
        </authorList>
    </citation>
    <scope>NUCLEOTIDE SEQUENCE [LARGE SCALE GENOMIC DNA]</scope>
    <source>
        <strain evidence="4">DSM 17343 / BCRC 17206 / CCUG 44338 / CIP 107171 / LMG 19424 / R1</strain>
    </source>
</reference>
<evidence type="ECO:0000313" key="4">
    <source>
        <dbReference type="Proteomes" id="UP000001692"/>
    </source>
</evidence>
<dbReference type="AlphaFoldDB" id="B2AJU6"/>
<dbReference type="InterPro" id="IPR058652">
    <property type="entry name" value="VapC50_C"/>
</dbReference>
<accession>B2AJU6</accession>
<name>B2AJU6_CUPTR</name>